<evidence type="ECO:0000313" key="3">
    <source>
        <dbReference type="EMBL" id="GAA4876061.1"/>
    </source>
</evidence>
<feature type="region of interest" description="Disordered" evidence="1">
    <location>
        <begin position="30"/>
        <end position="89"/>
    </location>
</feature>
<accession>A0ABP9EFD2</accession>
<dbReference type="Gene3D" id="2.60.40.420">
    <property type="entry name" value="Cupredoxins - blue copper proteins"/>
    <property type="match status" value="1"/>
</dbReference>
<dbReference type="EMBL" id="BAABIS010000001">
    <property type="protein sequence ID" value="GAA4876061.1"/>
    <property type="molecule type" value="Genomic_DNA"/>
</dbReference>
<feature type="chain" id="PRO_5046654632" evidence="2">
    <location>
        <begin position="33"/>
        <end position="157"/>
    </location>
</feature>
<evidence type="ECO:0000256" key="1">
    <source>
        <dbReference type="SAM" id="MobiDB-lite"/>
    </source>
</evidence>
<feature type="compositionally biased region" description="Low complexity" evidence="1">
    <location>
        <begin position="44"/>
        <end position="72"/>
    </location>
</feature>
<name>A0ABP9EFD2_9ACTN</name>
<evidence type="ECO:0000256" key="2">
    <source>
        <dbReference type="SAM" id="SignalP"/>
    </source>
</evidence>
<dbReference type="RefSeq" id="WP_345700423.1">
    <property type="nucleotide sequence ID" value="NZ_BAABIS010000001.1"/>
</dbReference>
<feature type="compositionally biased region" description="Pro residues" evidence="1">
    <location>
        <begin position="32"/>
        <end position="43"/>
    </location>
</feature>
<protein>
    <submittedName>
        <fullName evidence="3">Uncharacterized protein</fullName>
    </submittedName>
</protein>
<evidence type="ECO:0000313" key="4">
    <source>
        <dbReference type="Proteomes" id="UP001501752"/>
    </source>
</evidence>
<reference evidence="4" key="1">
    <citation type="journal article" date="2019" name="Int. J. Syst. Evol. Microbiol.">
        <title>The Global Catalogue of Microorganisms (GCM) 10K type strain sequencing project: providing services to taxonomists for standard genome sequencing and annotation.</title>
        <authorList>
            <consortium name="The Broad Institute Genomics Platform"/>
            <consortium name="The Broad Institute Genome Sequencing Center for Infectious Disease"/>
            <person name="Wu L."/>
            <person name="Ma J."/>
        </authorList>
    </citation>
    <scope>NUCLEOTIDE SEQUENCE [LARGE SCALE GENOMIC DNA]</scope>
    <source>
        <strain evidence="4">JCM 13006</strain>
    </source>
</reference>
<dbReference type="InterPro" id="IPR008972">
    <property type="entry name" value="Cupredoxin"/>
</dbReference>
<gene>
    <name evidence="3" type="ORF">GCM10023235_64500</name>
</gene>
<proteinExistence type="predicted"/>
<feature type="signal peptide" evidence="2">
    <location>
        <begin position="1"/>
        <end position="32"/>
    </location>
</feature>
<organism evidence="3 4">
    <name type="scientific">Kitasatospora terrestris</name>
    <dbReference type="NCBI Taxonomy" id="258051"/>
    <lineage>
        <taxon>Bacteria</taxon>
        <taxon>Bacillati</taxon>
        <taxon>Actinomycetota</taxon>
        <taxon>Actinomycetes</taxon>
        <taxon>Kitasatosporales</taxon>
        <taxon>Streptomycetaceae</taxon>
        <taxon>Kitasatospora</taxon>
    </lineage>
</organism>
<dbReference type="PROSITE" id="PS51257">
    <property type="entry name" value="PROKAR_LIPOPROTEIN"/>
    <property type="match status" value="1"/>
</dbReference>
<keyword evidence="4" id="KW-1185">Reference proteome</keyword>
<comment type="caution">
    <text evidence="3">The sequence shown here is derived from an EMBL/GenBank/DDBJ whole genome shotgun (WGS) entry which is preliminary data.</text>
</comment>
<keyword evidence="2" id="KW-0732">Signal</keyword>
<sequence length="157" mass="15475">MPRTPARTAAVGTAGALTALLLATGCGTAAPAAPPATPAPPSAAAPASNGTGAADGPSPAGATAAPAASPTDVELRVRVSGGQVSGPAGRPVVPLGRAVVLTVEADVSDEVHVHGYDLHGDAAPGRPVTIRFTADIPGRFEVELEEAHLSLLRFEVR</sequence>
<dbReference type="SUPFAM" id="SSF49503">
    <property type="entry name" value="Cupredoxins"/>
    <property type="match status" value="1"/>
</dbReference>
<dbReference type="Proteomes" id="UP001501752">
    <property type="component" value="Unassembled WGS sequence"/>
</dbReference>